<feature type="transmembrane region" description="Helical" evidence="4">
    <location>
        <begin position="267"/>
        <end position="287"/>
    </location>
</feature>
<organism evidence="6">
    <name type="scientific">uncultured Acidobacteriota bacterium</name>
    <dbReference type="NCBI Taxonomy" id="171953"/>
    <lineage>
        <taxon>Bacteria</taxon>
        <taxon>Pseudomonadati</taxon>
        <taxon>Acidobacteriota</taxon>
        <taxon>environmental samples</taxon>
    </lineage>
</organism>
<feature type="domain" description="Major facilitator superfamily (MFS) profile" evidence="5">
    <location>
        <begin position="4"/>
        <end position="382"/>
    </location>
</feature>
<dbReference type="EMBL" id="AP011794">
    <property type="protein sequence ID" value="BAL58138.1"/>
    <property type="molecule type" value="Genomic_DNA"/>
</dbReference>
<feature type="transmembrane region" description="Helical" evidence="4">
    <location>
        <begin position="357"/>
        <end position="377"/>
    </location>
</feature>
<dbReference type="CDD" id="cd17370">
    <property type="entry name" value="MFS_MJ1317_like"/>
    <property type="match status" value="1"/>
</dbReference>
<keyword evidence="2 4" id="KW-1133">Transmembrane helix</keyword>
<dbReference type="PANTHER" id="PTHR23518">
    <property type="entry name" value="C-METHYLTRANSFERASE"/>
    <property type="match status" value="1"/>
</dbReference>
<evidence type="ECO:0000259" key="5">
    <source>
        <dbReference type="PROSITE" id="PS50850"/>
    </source>
</evidence>
<keyword evidence="3 4" id="KW-0472">Membrane</keyword>
<feature type="transmembrane region" description="Helical" evidence="4">
    <location>
        <begin position="293"/>
        <end position="311"/>
    </location>
</feature>
<gene>
    <name evidence="6" type="ORF">HGMM_F54F02C21</name>
</gene>
<protein>
    <submittedName>
        <fullName evidence="6">MFS transporter</fullName>
    </submittedName>
</protein>
<dbReference type="InterPro" id="IPR036259">
    <property type="entry name" value="MFS_trans_sf"/>
</dbReference>
<dbReference type="Pfam" id="PF07690">
    <property type="entry name" value="MFS_1"/>
    <property type="match status" value="1"/>
</dbReference>
<sequence>MTRGVLAIGLASFFSDLSHEMATTVLPAFLALEIRATPLALGAIEGVADGLASFFKLVGGWWTDRLGRRKPIAVSGYAVTTLATASFALAANWTTILLGRALAWMARGWRTPARNALLADTVPHEVYGNAFGFERAMDTIGALVAPILALSLLQIGASYRQIFALTLIPGTLATLAIALFVSEAKRPPQPERTLLTDVRRLPRPFVLFLLIAGVFGLGQFAPTLLVLRATELTGSPEMAMGLYVLFNGVQAASAYVLGALARRLGSLNLLGMSYLAFALTALGFAFVQENVPALILLFALAGLAVGGIEAMEPTVSAELLPSAVRGTGFGALGAANGLGDLLSSLLVGALWSAYGPGAGFGFAALMNGASVLLLVLLRGRMTRAVWEAVPPHSP</sequence>
<reference evidence="6" key="1">
    <citation type="journal article" date="2005" name="Environ. Microbiol.">
        <title>Genetic and functional properties of uncultivated thermophilic crenarchaeotes from a subsurface gold mine as revealed by analysis of genome fragments.</title>
        <authorList>
            <person name="Nunoura T."/>
            <person name="Hirayama H."/>
            <person name="Takami H."/>
            <person name="Oida H."/>
            <person name="Nishi S."/>
            <person name="Shimamura S."/>
            <person name="Suzuki Y."/>
            <person name="Inagaki F."/>
            <person name="Takai K."/>
            <person name="Nealson K.H."/>
            <person name="Horikoshi K."/>
        </authorList>
    </citation>
    <scope>NUCLEOTIDE SEQUENCE</scope>
</reference>
<dbReference type="AlphaFoldDB" id="H5SPQ2"/>
<reference evidence="6" key="2">
    <citation type="journal article" date="2012" name="PLoS ONE">
        <title>A Deeply Branching Thermophilic Bacterium with an Ancient Acetyl-CoA Pathway Dominates a Subsurface Ecosystem.</title>
        <authorList>
            <person name="Takami H."/>
            <person name="Noguchi H."/>
            <person name="Takaki Y."/>
            <person name="Uchiyama I."/>
            <person name="Toyoda A."/>
            <person name="Nishi S."/>
            <person name="Chee G.-J."/>
            <person name="Arai W."/>
            <person name="Nunoura T."/>
            <person name="Itoh T."/>
            <person name="Hattori M."/>
            <person name="Takai K."/>
        </authorList>
    </citation>
    <scope>NUCLEOTIDE SEQUENCE</scope>
</reference>
<dbReference type="GO" id="GO:0022857">
    <property type="term" value="F:transmembrane transporter activity"/>
    <property type="evidence" value="ECO:0007669"/>
    <property type="project" value="InterPro"/>
</dbReference>
<dbReference type="InterPro" id="IPR011701">
    <property type="entry name" value="MFS"/>
</dbReference>
<evidence type="ECO:0000256" key="2">
    <source>
        <dbReference type="ARBA" id="ARBA00022989"/>
    </source>
</evidence>
<dbReference type="InterPro" id="IPR020846">
    <property type="entry name" value="MFS_dom"/>
</dbReference>
<accession>H5SPQ2</accession>
<dbReference type="Gene3D" id="1.20.1250.20">
    <property type="entry name" value="MFS general substrate transporter like domains"/>
    <property type="match status" value="1"/>
</dbReference>
<proteinExistence type="predicted"/>
<evidence type="ECO:0000256" key="1">
    <source>
        <dbReference type="ARBA" id="ARBA00022692"/>
    </source>
</evidence>
<dbReference type="PROSITE" id="PS50850">
    <property type="entry name" value="MFS"/>
    <property type="match status" value="1"/>
</dbReference>
<feature type="transmembrane region" description="Helical" evidence="4">
    <location>
        <begin position="162"/>
        <end position="184"/>
    </location>
</feature>
<keyword evidence="1 4" id="KW-0812">Transmembrane</keyword>
<dbReference type="SUPFAM" id="SSF103473">
    <property type="entry name" value="MFS general substrate transporter"/>
    <property type="match status" value="1"/>
</dbReference>
<name>H5SPQ2_9BACT</name>
<feature type="transmembrane region" description="Helical" evidence="4">
    <location>
        <begin position="205"/>
        <end position="227"/>
    </location>
</feature>
<dbReference type="PANTHER" id="PTHR23518:SF2">
    <property type="entry name" value="MAJOR FACILITATOR SUPERFAMILY TRANSPORTER"/>
    <property type="match status" value="1"/>
</dbReference>
<feature type="transmembrane region" description="Helical" evidence="4">
    <location>
        <begin position="331"/>
        <end position="351"/>
    </location>
</feature>
<evidence type="ECO:0000256" key="3">
    <source>
        <dbReference type="ARBA" id="ARBA00023136"/>
    </source>
</evidence>
<evidence type="ECO:0000313" key="6">
    <source>
        <dbReference type="EMBL" id="BAL58138.1"/>
    </source>
</evidence>
<feature type="transmembrane region" description="Helical" evidence="4">
    <location>
        <begin position="72"/>
        <end position="98"/>
    </location>
</feature>
<feature type="transmembrane region" description="Helical" evidence="4">
    <location>
        <begin position="239"/>
        <end position="260"/>
    </location>
</feature>
<evidence type="ECO:0000256" key="4">
    <source>
        <dbReference type="SAM" id="Phobius"/>
    </source>
</evidence>
<feature type="transmembrane region" description="Helical" evidence="4">
    <location>
        <begin position="139"/>
        <end position="156"/>
    </location>
</feature>